<comment type="caution">
    <text evidence="1">The sequence shown here is derived from an EMBL/GenBank/DDBJ whole genome shotgun (WGS) entry which is preliminary data.</text>
</comment>
<dbReference type="EMBL" id="LAZR01048199">
    <property type="protein sequence ID" value="KKK92463.1"/>
    <property type="molecule type" value="Genomic_DNA"/>
</dbReference>
<name>A0A0F8ZFE7_9ZZZZ</name>
<accession>A0A0F8ZFE7</accession>
<proteinExistence type="predicted"/>
<organism evidence="1">
    <name type="scientific">marine sediment metagenome</name>
    <dbReference type="NCBI Taxonomy" id="412755"/>
    <lineage>
        <taxon>unclassified sequences</taxon>
        <taxon>metagenomes</taxon>
        <taxon>ecological metagenomes</taxon>
    </lineage>
</organism>
<evidence type="ECO:0000313" key="1">
    <source>
        <dbReference type="EMBL" id="KKK92463.1"/>
    </source>
</evidence>
<dbReference type="AlphaFoldDB" id="A0A0F8ZFE7"/>
<reference evidence="1" key="1">
    <citation type="journal article" date="2015" name="Nature">
        <title>Complex archaea that bridge the gap between prokaryotes and eukaryotes.</title>
        <authorList>
            <person name="Spang A."/>
            <person name="Saw J.H."/>
            <person name="Jorgensen S.L."/>
            <person name="Zaremba-Niedzwiedzka K."/>
            <person name="Martijn J."/>
            <person name="Lind A.E."/>
            <person name="van Eijk R."/>
            <person name="Schleper C."/>
            <person name="Guy L."/>
            <person name="Ettema T.J."/>
        </authorList>
    </citation>
    <scope>NUCLEOTIDE SEQUENCE</scope>
</reference>
<sequence length="46" mass="5046">MSQLGKKVQFFCSFATNARRSADGQYEIGTISQVAAHDLLTDVALR</sequence>
<gene>
    <name evidence="1" type="ORF">LCGC14_2702630</name>
</gene>
<protein>
    <submittedName>
        <fullName evidence="1">Uncharacterized protein</fullName>
    </submittedName>
</protein>
<feature type="non-terminal residue" evidence="1">
    <location>
        <position position="46"/>
    </location>
</feature>